<organism evidence="1">
    <name type="scientific">marine sediment metagenome</name>
    <dbReference type="NCBI Taxonomy" id="412755"/>
    <lineage>
        <taxon>unclassified sequences</taxon>
        <taxon>metagenomes</taxon>
        <taxon>ecological metagenomes</taxon>
    </lineage>
</organism>
<evidence type="ECO:0000313" key="1">
    <source>
        <dbReference type="EMBL" id="KKK54612.1"/>
    </source>
</evidence>
<dbReference type="EMBL" id="LAZR01065910">
    <property type="protein sequence ID" value="KKK54612.1"/>
    <property type="molecule type" value="Genomic_DNA"/>
</dbReference>
<protein>
    <submittedName>
        <fullName evidence="1">Uncharacterized protein</fullName>
    </submittedName>
</protein>
<accession>A0A0F8WCN1</accession>
<proteinExistence type="predicted"/>
<reference evidence="1" key="1">
    <citation type="journal article" date="2015" name="Nature">
        <title>Complex archaea that bridge the gap between prokaryotes and eukaryotes.</title>
        <authorList>
            <person name="Spang A."/>
            <person name="Saw J.H."/>
            <person name="Jorgensen S.L."/>
            <person name="Zaremba-Niedzwiedzka K."/>
            <person name="Martijn J."/>
            <person name="Lind A.E."/>
            <person name="van Eijk R."/>
            <person name="Schleper C."/>
            <person name="Guy L."/>
            <person name="Ettema T.J."/>
        </authorList>
    </citation>
    <scope>NUCLEOTIDE SEQUENCE</scope>
</reference>
<dbReference type="AlphaFoldDB" id="A0A0F8WCN1"/>
<name>A0A0F8WCN1_9ZZZZ</name>
<comment type="caution">
    <text evidence="1">The sequence shown here is derived from an EMBL/GenBank/DDBJ whole genome shotgun (WGS) entry which is preliminary data.</text>
</comment>
<sequence length="121" mass="13767">MINGVPVATARRIHELVALRSGGWEISRLLTREGYATPEGHPRWSDVPDRSFPTIAAAFETYLTRDRALIGVRAEIARIEKSASRGGPQRYSDLREYYARLRLMEDLQTRDERIDVPEALA</sequence>
<gene>
    <name evidence="1" type="ORF">LCGC14_3082960</name>
</gene>